<dbReference type="PANTHER" id="PTHR42791">
    <property type="entry name" value="GNAT FAMILY ACETYLTRANSFERASE"/>
    <property type="match status" value="1"/>
</dbReference>
<dbReference type="Pfam" id="PF00583">
    <property type="entry name" value="Acetyltransf_1"/>
    <property type="match status" value="1"/>
</dbReference>
<dbReference type="OrthoDB" id="7057833at2"/>
<sequence length="202" mass="22474">MSNPRITIRTCQDDDVAHAAFLLGHAFKDVPSMSGVVDTADRHHRQRVLDDVFALYINSYYRRRGVVDIAELDGVVVGAALWTPPGQHMGIGSHLRLLPQYLRIFRWQLPALAARQLSAHDTHPKDPHWYLFAMGVDPDMQGAGIGSSLLDHGIARAEGHAIYLEAASERVRGLYESRGFRAFDTIDAGVGEETETAMWRDA</sequence>
<proteinExistence type="predicted"/>
<keyword evidence="2" id="KW-0808">Transferase</keyword>
<dbReference type="InterPro" id="IPR016181">
    <property type="entry name" value="Acyl_CoA_acyltransferase"/>
</dbReference>
<dbReference type="PATRIC" id="fig|1072256.5.peg.45"/>
<dbReference type="PROSITE" id="PS51186">
    <property type="entry name" value="GNAT"/>
    <property type="match status" value="1"/>
</dbReference>
<dbReference type="SUPFAM" id="SSF55729">
    <property type="entry name" value="Acyl-CoA N-acyltransferases (Nat)"/>
    <property type="match status" value="1"/>
</dbReference>
<dbReference type="Gene3D" id="3.40.630.30">
    <property type="match status" value="1"/>
</dbReference>
<gene>
    <name evidence="2" type="ORF">CUTER_00235</name>
</gene>
<protein>
    <submittedName>
        <fullName evidence="2">Acetyltransferase (GNAT) family protein</fullName>
    </submittedName>
</protein>
<accession>A0A0G3H9M8</accession>
<evidence type="ECO:0000313" key="2">
    <source>
        <dbReference type="EMBL" id="AKK10076.1"/>
    </source>
</evidence>
<keyword evidence="3" id="KW-1185">Reference proteome</keyword>
<evidence type="ECO:0000259" key="1">
    <source>
        <dbReference type="PROSITE" id="PS51186"/>
    </source>
</evidence>
<dbReference type="EMBL" id="CP011546">
    <property type="protein sequence ID" value="AKK10076.1"/>
    <property type="molecule type" value="Genomic_DNA"/>
</dbReference>
<dbReference type="PANTHER" id="PTHR42791:SF1">
    <property type="entry name" value="N-ACETYLTRANSFERASE DOMAIN-CONTAINING PROTEIN"/>
    <property type="match status" value="1"/>
</dbReference>
<dbReference type="AlphaFoldDB" id="A0A0G3H9M8"/>
<dbReference type="RefSeq" id="WP_052843949.1">
    <property type="nucleotide sequence ID" value="NZ_CP011546.1"/>
</dbReference>
<dbReference type="InterPro" id="IPR052523">
    <property type="entry name" value="Trichothecene_AcTrans"/>
</dbReference>
<reference evidence="3" key="2">
    <citation type="submission" date="2015-05" db="EMBL/GenBank/DDBJ databases">
        <title>Complete genome sequence of Corynebacterium uterequi DSM 45634, isolated from the uterus of a maiden mare.</title>
        <authorList>
            <person name="Ruckert C."/>
            <person name="Albersmeier A."/>
            <person name="Winkler A."/>
            <person name="Tauch A."/>
        </authorList>
    </citation>
    <scope>NUCLEOTIDE SEQUENCE [LARGE SCALE GENOMIC DNA]</scope>
    <source>
        <strain evidence="3">DSM 45634</strain>
    </source>
</reference>
<dbReference type="KEGG" id="cut:CUTER_00235"/>
<name>A0A0G3H9M8_9CORY</name>
<dbReference type="GO" id="GO:0016747">
    <property type="term" value="F:acyltransferase activity, transferring groups other than amino-acyl groups"/>
    <property type="evidence" value="ECO:0007669"/>
    <property type="project" value="InterPro"/>
</dbReference>
<dbReference type="InterPro" id="IPR000182">
    <property type="entry name" value="GNAT_dom"/>
</dbReference>
<evidence type="ECO:0000313" key="3">
    <source>
        <dbReference type="Proteomes" id="UP000035548"/>
    </source>
</evidence>
<organism evidence="2 3">
    <name type="scientific">Corynebacterium uterequi</name>
    <dbReference type="NCBI Taxonomy" id="1072256"/>
    <lineage>
        <taxon>Bacteria</taxon>
        <taxon>Bacillati</taxon>
        <taxon>Actinomycetota</taxon>
        <taxon>Actinomycetes</taxon>
        <taxon>Mycobacteriales</taxon>
        <taxon>Corynebacteriaceae</taxon>
        <taxon>Corynebacterium</taxon>
    </lineage>
</organism>
<dbReference type="CDD" id="cd04301">
    <property type="entry name" value="NAT_SF"/>
    <property type="match status" value="1"/>
</dbReference>
<dbReference type="Proteomes" id="UP000035548">
    <property type="component" value="Chromosome"/>
</dbReference>
<reference evidence="2 3" key="1">
    <citation type="journal article" date="2015" name="Genome Announc.">
        <title>Virulence Factor Genes Detected in the Complete Genome Sequence of Corynebacterium uterequi DSM 45634, Isolated from the Uterus of a Maiden Mare.</title>
        <authorList>
            <person name="Ruckert C."/>
            <person name="Kriete M."/>
            <person name="Jaenicke S."/>
            <person name="Winkler A."/>
            <person name="Tauch A."/>
        </authorList>
    </citation>
    <scope>NUCLEOTIDE SEQUENCE [LARGE SCALE GENOMIC DNA]</scope>
    <source>
        <strain evidence="2 3">DSM 45634</strain>
    </source>
</reference>
<feature type="domain" description="N-acetyltransferase" evidence="1">
    <location>
        <begin position="6"/>
        <end position="202"/>
    </location>
</feature>